<keyword evidence="4" id="KW-1185">Reference proteome</keyword>
<dbReference type="InterPro" id="IPR006015">
    <property type="entry name" value="Universal_stress_UspA"/>
</dbReference>
<organism evidence="3 4">
    <name type="scientific">Chlorogloeopsis fritschii PCC 6912</name>
    <dbReference type="NCBI Taxonomy" id="211165"/>
    <lineage>
        <taxon>Bacteria</taxon>
        <taxon>Bacillati</taxon>
        <taxon>Cyanobacteriota</taxon>
        <taxon>Cyanophyceae</taxon>
        <taxon>Nostocales</taxon>
        <taxon>Chlorogloeopsidaceae</taxon>
        <taxon>Chlorogloeopsis</taxon>
    </lineage>
</organism>
<proteinExistence type="inferred from homology"/>
<evidence type="ECO:0000256" key="1">
    <source>
        <dbReference type="ARBA" id="ARBA00008791"/>
    </source>
</evidence>
<dbReference type="EMBL" id="RSCJ01000015">
    <property type="protein sequence ID" value="RUR78262.1"/>
    <property type="molecule type" value="Genomic_DNA"/>
</dbReference>
<feature type="domain" description="UspA" evidence="2">
    <location>
        <begin position="13"/>
        <end position="149"/>
    </location>
</feature>
<dbReference type="CDD" id="cd00293">
    <property type="entry name" value="USP-like"/>
    <property type="match status" value="1"/>
</dbReference>
<dbReference type="Proteomes" id="UP000268857">
    <property type="component" value="Unassembled WGS sequence"/>
</dbReference>
<dbReference type="Pfam" id="PF00582">
    <property type="entry name" value="Usp"/>
    <property type="match status" value="1"/>
</dbReference>
<evidence type="ECO:0000313" key="3">
    <source>
        <dbReference type="EMBL" id="RUR78262.1"/>
    </source>
</evidence>
<sequence length="151" mass="16495">MTTLLETRRVVLKNIVVALDASEIADRVIETLQDLVLAKDSKVILCHVFPPPESEMELPADRPHPDSPALSSLQVEKQLQIYQTQLPVESEIELVSGDPAEEIIRLANIHKADLIVIGSRGLTGMNRIVQGSVSSQVVEEGPCSVLVVKVK</sequence>
<dbReference type="Gene3D" id="3.40.50.620">
    <property type="entry name" value="HUPs"/>
    <property type="match status" value="1"/>
</dbReference>
<dbReference type="PRINTS" id="PR01438">
    <property type="entry name" value="UNVRSLSTRESS"/>
</dbReference>
<dbReference type="PANTHER" id="PTHR46268">
    <property type="entry name" value="STRESS RESPONSE PROTEIN NHAX"/>
    <property type="match status" value="1"/>
</dbReference>
<evidence type="ECO:0000259" key="2">
    <source>
        <dbReference type="Pfam" id="PF00582"/>
    </source>
</evidence>
<reference evidence="3 4" key="1">
    <citation type="journal article" date="2019" name="Genome Biol. Evol.">
        <title>Day and night: Metabolic profiles and evolutionary relationships of six axenic non-marine cyanobacteria.</title>
        <authorList>
            <person name="Will S.E."/>
            <person name="Henke P."/>
            <person name="Boedeker C."/>
            <person name="Huang S."/>
            <person name="Brinkmann H."/>
            <person name="Rohde M."/>
            <person name="Jarek M."/>
            <person name="Friedl T."/>
            <person name="Seufert S."/>
            <person name="Schumacher M."/>
            <person name="Overmann J."/>
            <person name="Neumann-Schaal M."/>
            <person name="Petersen J."/>
        </authorList>
    </citation>
    <scope>NUCLEOTIDE SEQUENCE [LARGE SCALE GENOMIC DNA]</scope>
    <source>
        <strain evidence="3 4">PCC 6912</strain>
    </source>
</reference>
<protein>
    <recommendedName>
        <fullName evidence="2">UspA domain-containing protein</fullName>
    </recommendedName>
</protein>
<comment type="similarity">
    <text evidence="1">Belongs to the universal stress protein A family.</text>
</comment>
<dbReference type="InterPro" id="IPR014729">
    <property type="entry name" value="Rossmann-like_a/b/a_fold"/>
</dbReference>
<dbReference type="InterPro" id="IPR006016">
    <property type="entry name" value="UspA"/>
</dbReference>
<dbReference type="STRING" id="211165.GCA_000317285_02070"/>
<accession>A0A3S0Y7E5</accession>
<dbReference type="OrthoDB" id="9794782at2"/>
<name>A0A3S0Y7E5_CHLFR</name>
<dbReference type="SUPFAM" id="SSF52402">
    <property type="entry name" value="Adenine nucleotide alpha hydrolases-like"/>
    <property type="match status" value="1"/>
</dbReference>
<comment type="caution">
    <text evidence="3">The sequence shown here is derived from an EMBL/GenBank/DDBJ whole genome shotgun (WGS) entry which is preliminary data.</text>
</comment>
<dbReference type="AlphaFoldDB" id="A0A3S0Y7E5"/>
<gene>
    <name evidence="3" type="ORF">PCC6912_36040</name>
</gene>
<dbReference type="PANTHER" id="PTHR46268:SF8">
    <property type="entry name" value="UNIVERSAL STRESS PROTEIN SLL1388"/>
    <property type="match status" value="1"/>
</dbReference>
<evidence type="ECO:0000313" key="4">
    <source>
        <dbReference type="Proteomes" id="UP000268857"/>
    </source>
</evidence>